<sequence>MTRTCVLIPAVLGLLAGCSGPKSKPVVIGDKKFTESIILADMGVQLARQTGVKAHREDLGGTPAVWLALTQGDIDAYVDYTGTIEREILQVQPADVSATLAARGVRMSRSLGYSNNYALAMRKDVAAAKSVTKISDLARRDLADLRCGFIPEFVDRTDGWPGLKQHYGLPQTSVQTMVHTLAYKALVEKAIDVTEVYTTDGEIAQHDLLVLADDRHFFPAYEAVWLYRADLEVRHPAVVEQLRRLEGHIAEVEMRRMNTRAQGERKEDERKIASEFLSYALGVAPSAVPESTDDSLAGRVLQTTYEHLQLVVPSLFAAALVAVPLGVVAARRPTLGKVVLAATGVLQTIPSLALLLFMIPVMMALVGKGIGAPPAIAALFLYSLLPIVRNTHTGLTGIPASLRESAVALGLPPWAALWRVELPLAAPTILAGIRTAAVINVGTATLGGFIGAGGYGRPILRGIDKGDTTLMLEGAIPAAVLALTIEALFGLVERVVARRG</sequence>
<comment type="subcellular location">
    <subcellularLocation>
        <location evidence="1 8">Cell membrane</location>
        <topology evidence="1 8">Multi-pass membrane protein</topology>
    </subcellularLocation>
</comment>
<dbReference type="KEGG" id="lrs:PX52LOC_03583"/>
<dbReference type="GO" id="GO:0043190">
    <property type="term" value="C:ATP-binding cassette (ABC) transporter complex"/>
    <property type="evidence" value="ECO:0007669"/>
    <property type="project" value="InterPro"/>
</dbReference>
<reference evidence="11" key="1">
    <citation type="submission" date="2019-08" db="EMBL/GenBank/DDBJ databases">
        <title>Limnoglobus roseus gen. nov., sp. nov., a novel freshwater planctomycete with a giant genome from the family Gemmataceae.</title>
        <authorList>
            <person name="Kulichevskaya I.S."/>
            <person name="Naumoff D.G."/>
            <person name="Miroshnikov K."/>
            <person name="Ivanova A."/>
            <person name="Philippov D.A."/>
            <person name="Hakobyan A."/>
            <person name="Rijpstra I.C."/>
            <person name="Sinninghe Damste J.S."/>
            <person name="Liesack W."/>
            <person name="Dedysh S.N."/>
        </authorList>
    </citation>
    <scope>NUCLEOTIDE SEQUENCE [LARGE SCALE GENOMIC DNA]</scope>
    <source>
        <strain evidence="11">PX52</strain>
    </source>
</reference>
<keyword evidence="11" id="KW-1185">Reference proteome</keyword>
<feature type="transmembrane region" description="Helical" evidence="8">
    <location>
        <begin position="437"/>
        <end position="455"/>
    </location>
</feature>
<name>A0A5C1AEK5_9BACT</name>
<dbReference type="PANTHER" id="PTHR30177:SF4">
    <property type="entry name" value="OSMOPROTECTANT IMPORT PERMEASE PROTEIN OSMW"/>
    <property type="match status" value="1"/>
</dbReference>
<dbReference type="Gene3D" id="3.40.190.10">
    <property type="entry name" value="Periplasmic binding protein-like II"/>
    <property type="match status" value="1"/>
</dbReference>
<dbReference type="PROSITE" id="PS50928">
    <property type="entry name" value="ABC_TM1"/>
    <property type="match status" value="1"/>
</dbReference>
<evidence type="ECO:0000313" key="11">
    <source>
        <dbReference type="Proteomes" id="UP000324974"/>
    </source>
</evidence>
<dbReference type="GO" id="GO:0022857">
    <property type="term" value="F:transmembrane transporter activity"/>
    <property type="evidence" value="ECO:0007669"/>
    <property type="project" value="InterPro"/>
</dbReference>
<proteinExistence type="inferred from homology"/>
<dbReference type="PROSITE" id="PS51257">
    <property type="entry name" value="PROKAR_LIPOPROTEIN"/>
    <property type="match status" value="1"/>
</dbReference>
<dbReference type="FunFam" id="1.10.3720.10:FF:000001">
    <property type="entry name" value="Glycine betaine ABC transporter, permease"/>
    <property type="match status" value="1"/>
</dbReference>
<keyword evidence="2 8" id="KW-0813">Transport</keyword>
<dbReference type="EMBL" id="CP042425">
    <property type="protein sequence ID" value="QEL16623.1"/>
    <property type="molecule type" value="Genomic_DNA"/>
</dbReference>
<evidence type="ECO:0000256" key="4">
    <source>
        <dbReference type="ARBA" id="ARBA00022989"/>
    </source>
</evidence>
<accession>A0A5C1AEK5</accession>
<comment type="similarity">
    <text evidence="7">In the N-terminal section; belongs to the binding-protein-dependent transport system permease family.</text>
</comment>
<evidence type="ECO:0000256" key="3">
    <source>
        <dbReference type="ARBA" id="ARBA00022692"/>
    </source>
</evidence>
<dbReference type="InterPro" id="IPR035906">
    <property type="entry name" value="MetI-like_sf"/>
</dbReference>
<evidence type="ECO:0000259" key="9">
    <source>
        <dbReference type="PROSITE" id="PS50928"/>
    </source>
</evidence>
<keyword evidence="4 8" id="KW-1133">Transmembrane helix</keyword>
<evidence type="ECO:0000256" key="6">
    <source>
        <dbReference type="ARBA" id="ARBA00035642"/>
    </source>
</evidence>
<evidence type="ECO:0000256" key="8">
    <source>
        <dbReference type="RuleBase" id="RU363032"/>
    </source>
</evidence>
<evidence type="ECO:0000313" key="10">
    <source>
        <dbReference type="EMBL" id="QEL16623.1"/>
    </source>
</evidence>
<feature type="transmembrane region" description="Helical" evidence="8">
    <location>
        <begin position="365"/>
        <end position="385"/>
    </location>
</feature>
<keyword evidence="5 8" id="KW-0472">Membrane</keyword>
<protein>
    <submittedName>
        <fullName evidence="10">Amino acid ABC transporter permease</fullName>
    </submittedName>
</protein>
<dbReference type="AlphaFoldDB" id="A0A5C1AEK5"/>
<dbReference type="PANTHER" id="PTHR30177">
    <property type="entry name" value="GLYCINE BETAINE/L-PROLINE TRANSPORT SYSTEM PERMEASE PROTEIN PROW"/>
    <property type="match status" value="1"/>
</dbReference>
<gene>
    <name evidence="10" type="ORF">PX52LOC_03583</name>
</gene>
<feature type="transmembrane region" description="Helical" evidence="8">
    <location>
        <begin position="338"/>
        <end position="359"/>
    </location>
</feature>
<evidence type="ECO:0000256" key="5">
    <source>
        <dbReference type="ARBA" id="ARBA00023136"/>
    </source>
</evidence>
<dbReference type="Pfam" id="PF04069">
    <property type="entry name" value="OpuAC"/>
    <property type="match status" value="1"/>
</dbReference>
<comment type="similarity">
    <text evidence="6">In the C-terminal section; belongs to the OsmX family.</text>
</comment>
<evidence type="ECO:0000256" key="1">
    <source>
        <dbReference type="ARBA" id="ARBA00004651"/>
    </source>
</evidence>
<comment type="similarity">
    <text evidence="8">Belongs to the binding-protein-dependent transport system permease family.</text>
</comment>
<organism evidence="10 11">
    <name type="scientific">Limnoglobus roseus</name>
    <dbReference type="NCBI Taxonomy" id="2598579"/>
    <lineage>
        <taxon>Bacteria</taxon>
        <taxon>Pseudomonadati</taxon>
        <taxon>Planctomycetota</taxon>
        <taxon>Planctomycetia</taxon>
        <taxon>Gemmatales</taxon>
        <taxon>Gemmataceae</taxon>
        <taxon>Limnoglobus</taxon>
    </lineage>
</organism>
<keyword evidence="3 8" id="KW-0812">Transmembrane</keyword>
<feature type="transmembrane region" description="Helical" evidence="8">
    <location>
        <begin position="310"/>
        <end position="331"/>
    </location>
</feature>
<dbReference type="InterPro" id="IPR051204">
    <property type="entry name" value="ABC_transp_perm/SBD"/>
</dbReference>
<dbReference type="InterPro" id="IPR007210">
    <property type="entry name" value="ABC_Gly_betaine_transp_sub-bd"/>
</dbReference>
<dbReference type="Gene3D" id="1.10.3720.10">
    <property type="entry name" value="MetI-like"/>
    <property type="match status" value="1"/>
</dbReference>
<evidence type="ECO:0000256" key="2">
    <source>
        <dbReference type="ARBA" id="ARBA00022448"/>
    </source>
</evidence>
<dbReference type="Proteomes" id="UP000324974">
    <property type="component" value="Chromosome"/>
</dbReference>
<dbReference type="RefSeq" id="WP_149111329.1">
    <property type="nucleotide sequence ID" value="NZ_CP042425.1"/>
</dbReference>
<dbReference type="InterPro" id="IPR000515">
    <property type="entry name" value="MetI-like"/>
</dbReference>
<dbReference type="GO" id="GO:0031460">
    <property type="term" value="P:glycine betaine transport"/>
    <property type="evidence" value="ECO:0007669"/>
    <property type="project" value="UniProtKB-ARBA"/>
</dbReference>
<dbReference type="SUPFAM" id="SSF161098">
    <property type="entry name" value="MetI-like"/>
    <property type="match status" value="1"/>
</dbReference>
<dbReference type="Gene3D" id="3.40.190.120">
    <property type="entry name" value="Osmoprotection protein (prox), domain 2"/>
    <property type="match status" value="1"/>
</dbReference>
<dbReference type="SUPFAM" id="SSF53850">
    <property type="entry name" value="Periplasmic binding protein-like II"/>
    <property type="match status" value="1"/>
</dbReference>
<feature type="transmembrane region" description="Helical" evidence="8">
    <location>
        <begin position="475"/>
        <end position="496"/>
    </location>
</feature>
<evidence type="ECO:0000256" key="7">
    <source>
        <dbReference type="ARBA" id="ARBA00035652"/>
    </source>
</evidence>
<feature type="domain" description="ABC transmembrane type-1" evidence="9">
    <location>
        <begin position="304"/>
        <end position="493"/>
    </location>
</feature>
<dbReference type="Pfam" id="PF00528">
    <property type="entry name" value="BPD_transp_1"/>
    <property type="match status" value="1"/>
</dbReference>
<dbReference type="CDD" id="cd06261">
    <property type="entry name" value="TM_PBP2"/>
    <property type="match status" value="1"/>
</dbReference>
<dbReference type="OrthoDB" id="9801163at2"/>